<organism evidence="1">
    <name type="scientific">Arundo donax</name>
    <name type="common">Giant reed</name>
    <name type="synonym">Donax arundinaceus</name>
    <dbReference type="NCBI Taxonomy" id="35708"/>
    <lineage>
        <taxon>Eukaryota</taxon>
        <taxon>Viridiplantae</taxon>
        <taxon>Streptophyta</taxon>
        <taxon>Embryophyta</taxon>
        <taxon>Tracheophyta</taxon>
        <taxon>Spermatophyta</taxon>
        <taxon>Magnoliopsida</taxon>
        <taxon>Liliopsida</taxon>
        <taxon>Poales</taxon>
        <taxon>Poaceae</taxon>
        <taxon>PACMAD clade</taxon>
        <taxon>Arundinoideae</taxon>
        <taxon>Arundineae</taxon>
        <taxon>Arundo</taxon>
    </lineage>
</organism>
<proteinExistence type="predicted"/>
<dbReference type="AlphaFoldDB" id="A0A0A8ZHL9"/>
<reference evidence="1" key="1">
    <citation type="submission" date="2014-09" db="EMBL/GenBank/DDBJ databases">
        <authorList>
            <person name="Magalhaes I.L.F."/>
            <person name="Oliveira U."/>
            <person name="Santos F.R."/>
            <person name="Vidigal T.H.D.A."/>
            <person name="Brescovit A.D."/>
            <person name="Santos A.J."/>
        </authorList>
    </citation>
    <scope>NUCLEOTIDE SEQUENCE</scope>
    <source>
        <tissue evidence="1">Shoot tissue taken approximately 20 cm above the soil surface</tissue>
    </source>
</reference>
<evidence type="ECO:0000313" key="1">
    <source>
        <dbReference type="EMBL" id="JAD38311.1"/>
    </source>
</evidence>
<accession>A0A0A8ZHL9</accession>
<name>A0A0A8ZHL9_ARUDO</name>
<dbReference type="EMBL" id="GBRH01259584">
    <property type="protein sequence ID" value="JAD38311.1"/>
    <property type="molecule type" value="Transcribed_RNA"/>
</dbReference>
<sequence length="30" mass="3211">MLGQGLGDLRQGREASLEVHWIEGGYGPPS</sequence>
<protein>
    <submittedName>
        <fullName evidence="1">Uncharacterized protein</fullName>
    </submittedName>
</protein>
<reference evidence="1" key="2">
    <citation type="journal article" date="2015" name="Data Brief">
        <title>Shoot transcriptome of the giant reed, Arundo donax.</title>
        <authorList>
            <person name="Barrero R.A."/>
            <person name="Guerrero F.D."/>
            <person name="Moolhuijzen P."/>
            <person name="Goolsby J.A."/>
            <person name="Tidwell J."/>
            <person name="Bellgard S.E."/>
            <person name="Bellgard M.I."/>
        </authorList>
    </citation>
    <scope>NUCLEOTIDE SEQUENCE</scope>
    <source>
        <tissue evidence="1">Shoot tissue taken approximately 20 cm above the soil surface</tissue>
    </source>
</reference>